<feature type="transmembrane region" description="Helical" evidence="1">
    <location>
        <begin position="25"/>
        <end position="43"/>
    </location>
</feature>
<evidence type="ECO:0000256" key="1">
    <source>
        <dbReference type="SAM" id="Phobius"/>
    </source>
</evidence>
<comment type="caution">
    <text evidence="2">The sequence shown here is derived from an EMBL/GenBank/DDBJ whole genome shotgun (WGS) entry which is preliminary data.</text>
</comment>
<accession>A0A660L9H1</accession>
<proteinExistence type="predicted"/>
<keyword evidence="1" id="KW-1133">Transmembrane helix</keyword>
<evidence type="ECO:0000313" key="3">
    <source>
        <dbReference type="Proteomes" id="UP000278962"/>
    </source>
</evidence>
<dbReference type="EMBL" id="RBIL01000001">
    <property type="protein sequence ID" value="RKQ91658.1"/>
    <property type="molecule type" value="Genomic_DNA"/>
</dbReference>
<protein>
    <submittedName>
        <fullName evidence="2">Uncharacterized protein</fullName>
    </submittedName>
</protein>
<reference evidence="2 3" key="1">
    <citation type="submission" date="2018-10" db="EMBL/GenBank/DDBJ databases">
        <title>Genomic Encyclopedia of Archaeal and Bacterial Type Strains, Phase II (KMG-II): from individual species to whole genera.</title>
        <authorList>
            <person name="Goeker M."/>
        </authorList>
    </citation>
    <scope>NUCLEOTIDE SEQUENCE [LARGE SCALE GENOMIC DNA]</scope>
    <source>
        <strain evidence="2 3">DSM 14954</strain>
    </source>
</reference>
<keyword evidence="3" id="KW-1185">Reference proteome</keyword>
<sequence>MTLVAPSHRPTLQEELKGLPSRSRWVAIAILALLALAAAVTLLRGSTEDGTRTVVREPIAFNLRYPDAMQRVKDDNLFHLQREGLDEFIVEPLALPEYRGDVGGLLPVEGSRQVEALKQRFPQLELVEEGKVRINRAAGYSLVFRASRSPRLYGRLVLLPEPVPGSRRGVKLLMLATPEGGADKARDVGTNGLLKTPYRSFRFGTEGP</sequence>
<name>A0A660L9H1_9ACTN</name>
<dbReference type="RefSeq" id="WP_121249429.1">
    <property type="nucleotide sequence ID" value="NZ_RBIL01000001.1"/>
</dbReference>
<dbReference type="OrthoDB" id="5243539at2"/>
<evidence type="ECO:0000313" key="2">
    <source>
        <dbReference type="EMBL" id="RKQ91658.1"/>
    </source>
</evidence>
<organism evidence="2 3">
    <name type="scientific">Solirubrobacter pauli</name>
    <dbReference type="NCBI Taxonomy" id="166793"/>
    <lineage>
        <taxon>Bacteria</taxon>
        <taxon>Bacillati</taxon>
        <taxon>Actinomycetota</taxon>
        <taxon>Thermoleophilia</taxon>
        <taxon>Solirubrobacterales</taxon>
        <taxon>Solirubrobacteraceae</taxon>
        <taxon>Solirubrobacter</taxon>
    </lineage>
</organism>
<keyword evidence="1" id="KW-0812">Transmembrane</keyword>
<dbReference type="Proteomes" id="UP000278962">
    <property type="component" value="Unassembled WGS sequence"/>
</dbReference>
<gene>
    <name evidence="2" type="ORF">C8N24_1484</name>
</gene>
<dbReference type="AlphaFoldDB" id="A0A660L9H1"/>
<keyword evidence="1" id="KW-0472">Membrane</keyword>